<reference evidence="2" key="1">
    <citation type="submission" date="2022-01" db="EMBL/GenBank/DDBJ databases">
        <title>Genome-Based Taxonomic Classification of the Phylum Actinobacteria.</title>
        <authorList>
            <person name="Gao Y."/>
        </authorList>
    </citation>
    <scope>NUCLEOTIDE SEQUENCE</scope>
    <source>
        <strain evidence="2">KLBMP 8922</strain>
    </source>
</reference>
<protein>
    <submittedName>
        <fullName evidence="2">Uncharacterized protein</fullName>
    </submittedName>
</protein>
<evidence type="ECO:0000313" key="2">
    <source>
        <dbReference type="EMBL" id="MCF2531168.1"/>
    </source>
</evidence>
<dbReference type="Proteomes" id="UP001165378">
    <property type="component" value="Unassembled WGS sequence"/>
</dbReference>
<dbReference type="EMBL" id="JAKFHA010000021">
    <property type="protein sequence ID" value="MCF2531168.1"/>
    <property type="molecule type" value="Genomic_DNA"/>
</dbReference>
<proteinExistence type="predicted"/>
<gene>
    <name evidence="2" type="ORF">LZ495_28670</name>
</gene>
<evidence type="ECO:0000256" key="1">
    <source>
        <dbReference type="SAM" id="MobiDB-lite"/>
    </source>
</evidence>
<sequence>MARVTEDDFYELARIARAYCRTVDASRGRKRMDGSATMAPNGAPRYGTDDVSDDVTQDAVLIFARRLRQIIDSCDPSAVSVATREAESWQYVRKDGRTIIVGRTKIMYWSVRDAAAQNGYRLDVPAEPIDTVPGAQMMRGAPHADVLPTLAMGPAFAANSATIFRSAWGDGSDFRTLGAVMRIAGRADNLKRAGIIGQAAQELHGGPRNSSCKVQRTGDDARREWRELTSRLDEVRESLVYQGAQRPVSE</sequence>
<dbReference type="AlphaFoldDB" id="A0AA41Q430"/>
<keyword evidence="3" id="KW-1185">Reference proteome</keyword>
<feature type="region of interest" description="Disordered" evidence="1">
    <location>
        <begin position="30"/>
        <end position="50"/>
    </location>
</feature>
<evidence type="ECO:0000313" key="3">
    <source>
        <dbReference type="Proteomes" id="UP001165378"/>
    </source>
</evidence>
<accession>A0AA41Q430</accession>
<name>A0AA41Q430_9ACTN</name>
<comment type="caution">
    <text evidence="2">The sequence shown here is derived from an EMBL/GenBank/DDBJ whole genome shotgun (WGS) entry which is preliminary data.</text>
</comment>
<organism evidence="2 3">
    <name type="scientific">Yinghuangia soli</name>
    <dbReference type="NCBI Taxonomy" id="2908204"/>
    <lineage>
        <taxon>Bacteria</taxon>
        <taxon>Bacillati</taxon>
        <taxon>Actinomycetota</taxon>
        <taxon>Actinomycetes</taxon>
        <taxon>Kitasatosporales</taxon>
        <taxon>Streptomycetaceae</taxon>
        <taxon>Yinghuangia</taxon>
    </lineage>
</organism>